<protein>
    <submittedName>
        <fullName evidence="1">Uncharacterized protein</fullName>
    </submittedName>
</protein>
<name>A0A4Y2CBX8_ARAVE</name>
<dbReference type="Proteomes" id="UP000499080">
    <property type="component" value="Unassembled WGS sequence"/>
</dbReference>
<proteinExistence type="predicted"/>
<reference evidence="1 2" key="1">
    <citation type="journal article" date="2019" name="Sci. Rep.">
        <title>Orb-weaving spider Araneus ventricosus genome elucidates the spidroin gene catalogue.</title>
        <authorList>
            <person name="Kono N."/>
            <person name="Nakamura H."/>
            <person name="Ohtoshi R."/>
            <person name="Moran D.A.P."/>
            <person name="Shinohara A."/>
            <person name="Yoshida Y."/>
            <person name="Fujiwara M."/>
            <person name="Mori M."/>
            <person name="Tomita M."/>
            <person name="Arakawa K."/>
        </authorList>
    </citation>
    <scope>NUCLEOTIDE SEQUENCE [LARGE SCALE GENOMIC DNA]</scope>
</reference>
<keyword evidence="2" id="KW-1185">Reference proteome</keyword>
<dbReference type="AlphaFoldDB" id="A0A4Y2CBX8"/>
<accession>A0A4Y2CBX8</accession>
<evidence type="ECO:0000313" key="1">
    <source>
        <dbReference type="EMBL" id="GBM01901.1"/>
    </source>
</evidence>
<gene>
    <name evidence="1" type="ORF">AVEN_219016_1</name>
</gene>
<evidence type="ECO:0000313" key="2">
    <source>
        <dbReference type="Proteomes" id="UP000499080"/>
    </source>
</evidence>
<organism evidence="1 2">
    <name type="scientific">Araneus ventricosus</name>
    <name type="common">Orbweaver spider</name>
    <name type="synonym">Epeira ventricosa</name>
    <dbReference type="NCBI Taxonomy" id="182803"/>
    <lineage>
        <taxon>Eukaryota</taxon>
        <taxon>Metazoa</taxon>
        <taxon>Ecdysozoa</taxon>
        <taxon>Arthropoda</taxon>
        <taxon>Chelicerata</taxon>
        <taxon>Arachnida</taxon>
        <taxon>Araneae</taxon>
        <taxon>Araneomorphae</taxon>
        <taxon>Entelegynae</taxon>
        <taxon>Araneoidea</taxon>
        <taxon>Araneidae</taxon>
        <taxon>Araneus</taxon>
    </lineage>
</organism>
<sequence length="77" mass="9002">MTWMAPEPAPNSSLPCLADANHSELMREFQSWDWKVADSRPDSTKYPPPKLFNPLKFNVLPLVWKFREVDQRIVLMS</sequence>
<dbReference type="EMBL" id="BGPR01000174">
    <property type="protein sequence ID" value="GBM01901.1"/>
    <property type="molecule type" value="Genomic_DNA"/>
</dbReference>
<comment type="caution">
    <text evidence="1">The sequence shown here is derived from an EMBL/GenBank/DDBJ whole genome shotgun (WGS) entry which is preliminary data.</text>
</comment>